<dbReference type="Pfam" id="PF07973">
    <property type="entry name" value="tRNA_SAD"/>
    <property type="match status" value="1"/>
</dbReference>
<keyword evidence="3" id="KW-0479">Metal-binding</keyword>
<dbReference type="SMART" id="SM00863">
    <property type="entry name" value="tRNA_SAD"/>
    <property type="match status" value="1"/>
</dbReference>
<dbReference type="GO" id="GO:0003676">
    <property type="term" value="F:nucleic acid binding"/>
    <property type="evidence" value="ECO:0007669"/>
    <property type="project" value="InterPro"/>
</dbReference>
<dbReference type="PROSITE" id="PS50860">
    <property type="entry name" value="AA_TRNA_LIGASE_II_ALA"/>
    <property type="match status" value="1"/>
</dbReference>
<comment type="cofactor">
    <cofactor evidence="1">
        <name>Zn(2+)</name>
        <dbReference type="ChEBI" id="CHEBI:29105"/>
    </cofactor>
</comment>
<gene>
    <name evidence="6" type="ORF">BTN85_0472</name>
</gene>
<dbReference type="GO" id="GO:0005737">
    <property type="term" value="C:cytoplasm"/>
    <property type="evidence" value="ECO:0007669"/>
    <property type="project" value="UniProtKB-SubCell"/>
</dbReference>
<dbReference type="GO" id="GO:0006419">
    <property type="term" value="P:alanyl-tRNA aminoacylation"/>
    <property type="evidence" value="ECO:0007669"/>
    <property type="project" value="InterPro"/>
</dbReference>
<evidence type="ECO:0000256" key="3">
    <source>
        <dbReference type="ARBA" id="ARBA00022723"/>
    </source>
</evidence>
<dbReference type="STRING" id="1903181.BTN85_0472"/>
<keyword evidence="7" id="KW-1185">Reference proteome</keyword>
<dbReference type="SUPFAM" id="SSF55186">
    <property type="entry name" value="ThrRS/AlaRS common domain"/>
    <property type="match status" value="1"/>
</dbReference>
<protein>
    <submittedName>
        <fullName evidence="6">Ser-tRNA(Ala) deacylase AlaX (Editing enzyme)</fullName>
    </submittedName>
</protein>
<dbReference type="GO" id="GO:0004813">
    <property type="term" value="F:alanine-tRNA ligase activity"/>
    <property type="evidence" value="ECO:0007669"/>
    <property type="project" value="InterPro"/>
</dbReference>
<evidence type="ECO:0000313" key="7">
    <source>
        <dbReference type="Proteomes" id="UP000185744"/>
    </source>
</evidence>
<sequence>MTELIYFEDCYKKEFEAEVEETKNNKVILDKTAFYPEGGGQPSDKGVLDGSKVKKVIKKGNTVEHVVEDELPREGDKVKGKIDWDRRYQHMKYHTAQHILSAVVLQDYEGKTTGNQLYSDRARIDFDEDVTDKVSKIEDKVNSIIEDEREIKIYQMKREEALEELDPERTRIDLLPDSIKEIRIVEITDLDKTACAGTHVSKTSELGEFEIKGTESKGKGRKRIEFTLE</sequence>
<dbReference type="InterPro" id="IPR018163">
    <property type="entry name" value="Thr/Ala-tRNA-synth_IIc_edit"/>
</dbReference>
<dbReference type="InterPro" id="IPR018164">
    <property type="entry name" value="Ala-tRNA-synth_IIc_N"/>
</dbReference>
<dbReference type="InterPro" id="IPR009000">
    <property type="entry name" value="Transl_B-barrel_sf"/>
</dbReference>
<proteinExistence type="predicted"/>
<dbReference type="Pfam" id="PF01411">
    <property type="entry name" value="tRNA-synt_2c"/>
    <property type="match status" value="1"/>
</dbReference>
<evidence type="ECO:0000259" key="5">
    <source>
        <dbReference type="PROSITE" id="PS50860"/>
    </source>
</evidence>
<dbReference type="Gene3D" id="2.40.30.130">
    <property type="match status" value="1"/>
</dbReference>
<dbReference type="InterPro" id="IPR012947">
    <property type="entry name" value="tRNA_SAD"/>
</dbReference>
<dbReference type="SUPFAM" id="SSF50447">
    <property type="entry name" value="Translation proteins"/>
    <property type="match status" value="1"/>
</dbReference>
<dbReference type="GO" id="GO:0046872">
    <property type="term" value="F:metal ion binding"/>
    <property type="evidence" value="ECO:0007669"/>
    <property type="project" value="UniProtKB-KW"/>
</dbReference>
<dbReference type="AlphaFoldDB" id="A0A1Q6DUF6"/>
<organism evidence="6 7">
    <name type="scientific">Methanohalarchaeum thermophilum</name>
    <dbReference type="NCBI Taxonomy" id="1903181"/>
    <lineage>
        <taxon>Archaea</taxon>
        <taxon>Methanobacteriati</taxon>
        <taxon>Methanobacteriota</taxon>
        <taxon>Methanonatronarchaeia</taxon>
        <taxon>Methanonatronarchaeales</taxon>
        <taxon>Methanonatronarchaeaceae</taxon>
        <taxon>Candidatus Methanohalarchaeum</taxon>
    </lineage>
</organism>
<comment type="subcellular location">
    <subcellularLocation>
        <location evidence="2">Cytoplasm</location>
    </subcellularLocation>
</comment>
<evidence type="ECO:0000313" key="6">
    <source>
        <dbReference type="EMBL" id="OKY77994.1"/>
    </source>
</evidence>
<dbReference type="GO" id="GO:0002161">
    <property type="term" value="F:aminoacyl-tRNA deacylase activity"/>
    <property type="evidence" value="ECO:0007669"/>
    <property type="project" value="UniProtKB-ARBA"/>
</dbReference>
<evidence type="ECO:0000256" key="2">
    <source>
        <dbReference type="ARBA" id="ARBA00004496"/>
    </source>
</evidence>
<dbReference type="Proteomes" id="UP000185744">
    <property type="component" value="Unassembled WGS sequence"/>
</dbReference>
<dbReference type="Gene3D" id="3.30.980.10">
    <property type="entry name" value="Threonyl-trna Synthetase, Chain A, domain 2"/>
    <property type="match status" value="1"/>
</dbReference>
<accession>A0A1Q6DUF6</accession>
<name>A0A1Q6DUF6_METT1</name>
<keyword evidence="4" id="KW-0862">Zinc</keyword>
<reference evidence="6" key="1">
    <citation type="submission" date="2016-12" db="EMBL/GenBank/DDBJ databases">
        <title>Discovery of methanogenic haloarchaea.</title>
        <authorList>
            <person name="Sorokin D.Y."/>
            <person name="Makarova K.S."/>
            <person name="Abbas B."/>
            <person name="Ferrer M."/>
            <person name="Golyshin P.N."/>
        </authorList>
    </citation>
    <scope>NUCLEOTIDE SEQUENCE [LARGE SCALE GENOMIC DNA]</scope>
    <source>
        <strain evidence="6">HMET1</strain>
    </source>
</reference>
<evidence type="ECO:0000256" key="4">
    <source>
        <dbReference type="ARBA" id="ARBA00022833"/>
    </source>
</evidence>
<dbReference type="InterPro" id="IPR051335">
    <property type="entry name" value="Alanyl-tRNA_Editing_Enzymes"/>
</dbReference>
<dbReference type="PANTHER" id="PTHR43462">
    <property type="entry name" value="ALANYL-TRNA EDITING PROTEIN"/>
    <property type="match status" value="1"/>
</dbReference>
<feature type="domain" description="Alanyl-transfer RNA synthetases family profile" evidence="5">
    <location>
        <begin position="1"/>
        <end position="229"/>
    </location>
</feature>
<dbReference type="InterPro" id="IPR018165">
    <property type="entry name" value="Ala-tRNA-synth_IIc_core"/>
</dbReference>
<dbReference type="GO" id="GO:0005524">
    <property type="term" value="F:ATP binding"/>
    <property type="evidence" value="ECO:0007669"/>
    <property type="project" value="InterPro"/>
</dbReference>
<dbReference type="InParanoid" id="A0A1Q6DUF6"/>
<comment type="caution">
    <text evidence="6">The sequence shown here is derived from an EMBL/GenBank/DDBJ whole genome shotgun (WGS) entry which is preliminary data.</text>
</comment>
<dbReference type="PANTHER" id="PTHR43462:SF1">
    <property type="entry name" value="ALANYL-TRNA EDITING PROTEIN AARSD1"/>
    <property type="match status" value="1"/>
</dbReference>
<dbReference type="EMBL" id="MSDW01000001">
    <property type="protein sequence ID" value="OKY77994.1"/>
    <property type="molecule type" value="Genomic_DNA"/>
</dbReference>
<evidence type="ECO:0000256" key="1">
    <source>
        <dbReference type="ARBA" id="ARBA00001947"/>
    </source>
</evidence>